<keyword evidence="4" id="KW-0963">Cytoplasm</keyword>
<proteinExistence type="inferred from homology"/>
<dbReference type="GO" id="GO:0006282">
    <property type="term" value="P:regulation of DNA repair"/>
    <property type="evidence" value="ECO:0007669"/>
    <property type="project" value="InterPro"/>
</dbReference>
<dbReference type="EMBL" id="BARW01010581">
    <property type="protein sequence ID" value="GAI78056.1"/>
    <property type="molecule type" value="Genomic_DNA"/>
</dbReference>
<dbReference type="InterPro" id="IPR036388">
    <property type="entry name" value="WH-like_DNA-bd_sf"/>
</dbReference>
<evidence type="ECO:0000259" key="6">
    <source>
        <dbReference type="Pfam" id="PF21981"/>
    </source>
</evidence>
<feature type="domain" description="RecX third three-helical" evidence="6">
    <location>
        <begin position="67"/>
        <end position="108"/>
    </location>
</feature>
<name>X1SG06_9ZZZZ</name>
<dbReference type="InterPro" id="IPR053924">
    <property type="entry name" value="RecX_HTH_2nd"/>
</dbReference>
<dbReference type="Gene3D" id="1.10.10.10">
    <property type="entry name" value="Winged helix-like DNA-binding domain superfamily/Winged helix DNA-binding domain"/>
    <property type="match status" value="2"/>
</dbReference>
<sequence>SQILKKLKKLKLFDDYKFALWWIDQRLSFSPKGKRLLRLELMQKGIEKEIIDRVLLTINNQQLAISAKEIIGKKMKLYQHLPPARLKQRLFSHLARRGFDFSIIKKVIDEKMEKR</sequence>
<dbReference type="PANTHER" id="PTHR33602">
    <property type="entry name" value="REGULATORY PROTEIN RECX FAMILY PROTEIN"/>
    <property type="match status" value="1"/>
</dbReference>
<reference evidence="7" key="1">
    <citation type="journal article" date="2014" name="Front. Microbiol.">
        <title>High frequency of phylogenetically diverse reductive dehalogenase-homologous genes in deep subseafloor sedimentary metagenomes.</title>
        <authorList>
            <person name="Kawai M."/>
            <person name="Futagami T."/>
            <person name="Toyoda A."/>
            <person name="Takaki Y."/>
            <person name="Nishi S."/>
            <person name="Hori S."/>
            <person name="Arai W."/>
            <person name="Tsubouchi T."/>
            <person name="Morono Y."/>
            <person name="Uchiyama I."/>
            <person name="Ito T."/>
            <person name="Fujiyama A."/>
            <person name="Inagaki F."/>
            <person name="Takami H."/>
        </authorList>
    </citation>
    <scope>NUCLEOTIDE SEQUENCE</scope>
    <source>
        <strain evidence="7">Expedition CK06-06</strain>
    </source>
</reference>
<gene>
    <name evidence="7" type="ORF">S12H4_20779</name>
</gene>
<feature type="non-terminal residue" evidence="7">
    <location>
        <position position="1"/>
    </location>
</feature>
<protein>
    <recommendedName>
        <fullName evidence="3">Regulatory protein RecX</fullName>
    </recommendedName>
</protein>
<dbReference type="GO" id="GO:0005737">
    <property type="term" value="C:cytoplasm"/>
    <property type="evidence" value="ECO:0007669"/>
    <property type="project" value="UniProtKB-SubCell"/>
</dbReference>
<evidence type="ECO:0000259" key="5">
    <source>
        <dbReference type="Pfam" id="PF02631"/>
    </source>
</evidence>
<dbReference type="AlphaFoldDB" id="X1SG06"/>
<organism evidence="7">
    <name type="scientific">marine sediment metagenome</name>
    <dbReference type="NCBI Taxonomy" id="412755"/>
    <lineage>
        <taxon>unclassified sequences</taxon>
        <taxon>metagenomes</taxon>
        <taxon>ecological metagenomes</taxon>
    </lineage>
</organism>
<evidence type="ECO:0000313" key="7">
    <source>
        <dbReference type="EMBL" id="GAI78056.1"/>
    </source>
</evidence>
<feature type="domain" description="RecX second three-helical" evidence="5">
    <location>
        <begin position="14"/>
        <end position="55"/>
    </location>
</feature>
<evidence type="ECO:0000256" key="1">
    <source>
        <dbReference type="ARBA" id="ARBA00004496"/>
    </source>
</evidence>
<dbReference type="Pfam" id="PF02631">
    <property type="entry name" value="RecX_HTH2"/>
    <property type="match status" value="1"/>
</dbReference>
<dbReference type="InterPro" id="IPR053925">
    <property type="entry name" value="RecX_HTH_3rd"/>
</dbReference>
<dbReference type="PANTHER" id="PTHR33602:SF1">
    <property type="entry name" value="REGULATORY PROTEIN RECX FAMILY PROTEIN"/>
    <property type="match status" value="1"/>
</dbReference>
<dbReference type="Pfam" id="PF21981">
    <property type="entry name" value="RecX_HTH3"/>
    <property type="match status" value="1"/>
</dbReference>
<dbReference type="InterPro" id="IPR003783">
    <property type="entry name" value="Regulatory_RecX"/>
</dbReference>
<comment type="similarity">
    <text evidence="2">Belongs to the RecX family.</text>
</comment>
<evidence type="ECO:0000256" key="4">
    <source>
        <dbReference type="ARBA" id="ARBA00022490"/>
    </source>
</evidence>
<evidence type="ECO:0000256" key="2">
    <source>
        <dbReference type="ARBA" id="ARBA00009695"/>
    </source>
</evidence>
<accession>X1SG06</accession>
<evidence type="ECO:0000256" key="3">
    <source>
        <dbReference type="ARBA" id="ARBA00018111"/>
    </source>
</evidence>
<comment type="caution">
    <text evidence="7">The sequence shown here is derived from an EMBL/GenBank/DDBJ whole genome shotgun (WGS) entry which is preliminary data.</text>
</comment>
<comment type="subcellular location">
    <subcellularLocation>
        <location evidence="1">Cytoplasm</location>
    </subcellularLocation>
</comment>